<evidence type="ECO:0000313" key="2">
    <source>
        <dbReference type="Proteomes" id="UP000593568"/>
    </source>
</evidence>
<organism evidence="1 2">
    <name type="scientific">Gossypium trilobum</name>
    <dbReference type="NCBI Taxonomy" id="34281"/>
    <lineage>
        <taxon>Eukaryota</taxon>
        <taxon>Viridiplantae</taxon>
        <taxon>Streptophyta</taxon>
        <taxon>Embryophyta</taxon>
        <taxon>Tracheophyta</taxon>
        <taxon>Spermatophyta</taxon>
        <taxon>Magnoliopsida</taxon>
        <taxon>eudicotyledons</taxon>
        <taxon>Gunneridae</taxon>
        <taxon>Pentapetalae</taxon>
        <taxon>rosids</taxon>
        <taxon>malvids</taxon>
        <taxon>Malvales</taxon>
        <taxon>Malvaceae</taxon>
        <taxon>Malvoideae</taxon>
        <taxon>Gossypium</taxon>
    </lineage>
</organism>
<dbReference type="Proteomes" id="UP000593568">
    <property type="component" value="Unassembled WGS sequence"/>
</dbReference>
<evidence type="ECO:0000313" key="1">
    <source>
        <dbReference type="EMBL" id="MBA0760326.1"/>
    </source>
</evidence>
<dbReference type="EMBL" id="JABEZW010000002">
    <property type="protein sequence ID" value="MBA0760326.1"/>
    <property type="molecule type" value="Genomic_DNA"/>
</dbReference>
<gene>
    <name evidence="1" type="ORF">Gotri_023077</name>
</gene>
<sequence length="44" mass="5024">MFIGKRLIDKGFKEGLSLHNFAKAALPEQVVDIIDPIPLQERFK</sequence>
<proteinExistence type="predicted"/>
<name>A0A7J9DHX7_9ROSI</name>
<reference evidence="1 2" key="1">
    <citation type="journal article" date="2019" name="Genome Biol. Evol.">
        <title>Insights into the evolution of the New World diploid cottons (Gossypium, subgenus Houzingenia) based on genome sequencing.</title>
        <authorList>
            <person name="Grover C.E."/>
            <person name="Arick M.A. 2nd"/>
            <person name="Thrash A."/>
            <person name="Conover J.L."/>
            <person name="Sanders W.S."/>
            <person name="Peterson D.G."/>
            <person name="Frelichowski J.E."/>
            <person name="Scheffler J.A."/>
            <person name="Scheffler B.E."/>
            <person name="Wendel J.F."/>
        </authorList>
    </citation>
    <scope>NUCLEOTIDE SEQUENCE [LARGE SCALE GENOMIC DNA]</scope>
    <source>
        <strain evidence="1">8</strain>
        <tissue evidence="1">Leaf</tissue>
    </source>
</reference>
<protein>
    <submittedName>
        <fullName evidence="1">Uncharacterized protein</fullName>
    </submittedName>
</protein>
<comment type="caution">
    <text evidence="1">The sequence shown here is derived from an EMBL/GenBank/DDBJ whole genome shotgun (WGS) entry which is preliminary data.</text>
</comment>
<keyword evidence="2" id="KW-1185">Reference proteome</keyword>
<accession>A0A7J9DHX7</accession>
<dbReference type="AlphaFoldDB" id="A0A7J9DHX7"/>